<proteinExistence type="predicted"/>
<dbReference type="Proteomes" id="UP000177870">
    <property type="component" value="Chromosome"/>
</dbReference>
<organism evidence="1 2">
    <name type="scientific">Moorena producens PAL-8-15-08-1</name>
    <dbReference type="NCBI Taxonomy" id="1458985"/>
    <lineage>
        <taxon>Bacteria</taxon>
        <taxon>Bacillati</taxon>
        <taxon>Cyanobacteriota</taxon>
        <taxon>Cyanophyceae</taxon>
        <taxon>Coleofasciculales</taxon>
        <taxon>Coleofasciculaceae</taxon>
        <taxon>Moorena</taxon>
    </lineage>
</organism>
<reference evidence="2" key="1">
    <citation type="submission" date="2016-10" db="EMBL/GenBank/DDBJ databases">
        <title>Comparative genomics uncovers the prolific and rare metabolic potential of the cyanobacterial genus Moorea.</title>
        <authorList>
            <person name="Leao T."/>
            <person name="Castelao G."/>
            <person name="Korobeynikov A."/>
            <person name="Monroe E.A."/>
            <person name="Podell S."/>
            <person name="Glukhov E."/>
            <person name="Allen E."/>
            <person name="Gerwick W.H."/>
            <person name="Gerwick L."/>
        </authorList>
    </citation>
    <scope>NUCLEOTIDE SEQUENCE [LARGE SCALE GENOMIC DNA]</scope>
    <source>
        <strain evidence="2">PAL-8-15-08-1</strain>
    </source>
</reference>
<accession>A0A1D8U2M3</accession>
<dbReference type="KEGG" id="mpro:BJP34_35065"/>
<gene>
    <name evidence="1" type="ORF">BJP34_35065</name>
</gene>
<dbReference type="EMBL" id="CP017599">
    <property type="protein sequence ID" value="AOX03956.1"/>
    <property type="molecule type" value="Genomic_DNA"/>
</dbReference>
<protein>
    <submittedName>
        <fullName evidence="1">Uncharacterized protein</fullName>
    </submittedName>
</protein>
<sequence length="68" mass="7890">MFNLATTNFGSKGTLNNAKTAILAMGEQLKLPPIYFFRSPEIRIIHLLEKIKYYEGENFNYEGIINYE</sequence>
<evidence type="ECO:0000313" key="1">
    <source>
        <dbReference type="EMBL" id="AOX03956.1"/>
    </source>
</evidence>
<name>A0A1D8U2M3_9CYAN</name>
<evidence type="ECO:0000313" key="2">
    <source>
        <dbReference type="Proteomes" id="UP000177870"/>
    </source>
</evidence>
<dbReference type="AlphaFoldDB" id="A0A1D8U2M3"/>